<accession>A0A8T0V265</accession>
<organism evidence="2 3">
    <name type="scientific">Panicum virgatum</name>
    <name type="common">Blackwell switchgrass</name>
    <dbReference type="NCBI Taxonomy" id="38727"/>
    <lineage>
        <taxon>Eukaryota</taxon>
        <taxon>Viridiplantae</taxon>
        <taxon>Streptophyta</taxon>
        <taxon>Embryophyta</taxon>
        <taxon>Tracheophyta</taxon>
        <taxon>Spermatophyta</taxon>
        <taxon>Magnoliopsida</taxon>
        <taxon>Liliopsida</taxon>
        <taxon>Poales</taxon>
        <taxon>Poaceae</taxon>
        <taxon>PACMAD clade</taxon>
        <taxon>Panicoideae</taxon>
        <taxon>Panicodae</taxon>
        <taxon>Paniceae</taxon>
        <taxon>Panicinae</taxon>
        <taxon>Panicum</taxon>
        <taxon>Panicum sect. Hiantes</taxon>
    </lineage>
</organism>
<evidence type="ECO:0000256" key="1">
    <source>
        <dbReference type="SAM" id="MobiDB-lite"/>
    </source>
</evidence>
<sequence length="101" mass="11345">MPPPSALSHAHALALSHAAVPSLCPRTPPPPHCPRCRLPRRPPSVVPTALRRLPHSQLHRRPHPYPRRAALIRVAASLSRRLPPPPTPRSPRHLRRLPPRR</sequence>
<keyword evidence="3" id="KW-1185">Reference proteome</keyword>
<name>A0A8T0V265_PANVG</name>
<gene>
    <name evidence="2" type="ORF">PVAP13_3KG241154</name>
</gene>
<dbReference type="EMBL" id="CM029041">
    <property type="protein sequence ID" value="KAG2628527.1"/>
    <property type="molecule type" value="Genomic_DNA"/>
</dbReference>
<feature type="region of interest" description="Disordered" evidence="1">
    <location>
        <begin position="21"/>
        <end position="101"/>
    </location>
</feature>
<comment type="caution">
    <text evidence="2">The sequence shown here is derived from an EMBL/GenBank/DDBJ whole genome shotgun (WGS) entry which is preliminary data.</text>
</comment>
<dbReference type="Proteomes" id="UP000823388">
    <property type="component" value="Chromosome 3K"/>
</dbReference>
<reference evidence="2" key="1">
    <citation type="submission" date="2020-05" db="EMBL/GenBank/DDBJ databases">
        <title>WGS assembly of Panicum virgatum.</title>
        <authorList>
            <person name="Lovell J.T."/>
            <person name="Jenkins J."/>
            <person name="Shu S."/>
            <person name="Juenger T.E."/>
            <person name="Schmutz J."/>
        </authorList>
    </citation>
    <scope>NUCLEOTIDE SEQUENCE</scope>
    <source>
        <strain evidence="2">AP13</strain>
    </source>
</reference>
<evidence type="ECO:0000313" key="3">
    <source>
        <dbReference type="Proteomes" id="UP000823388"/>
    </source>
</evidence>
<feature type="compositionally biased region" description="Basic residues" evidence="1">
    <location>
        <begin position="52"/>
        <end position="66"/>
    </location>
</feature>
<evidence type="ECO:0000313" key="2">
    <source>
        <dbReference type="EMBL" id="KAG2628527.1"/>
    </source>
</evidence>
<proteinExistence type="predicted"/>
<dbReference type="AlphaFoldDB" id="A0A8T0V265"/>
<feature type="compositionally biased region" description="Basic residues" evidence="1">
    <location>
        <begin position="90"/>
        <end position="101"/>
    </location>
</feature>
<protein>
    <submittedName>
        <fullName evidence="2">Uncharacterized protein</fullName>
    </submittedName>
</protein>